<evidence type="ECO:0000313" key="3">
    <source>
        <dbReference type="EMBL" id="CAD9307852.1"/>
    </source>
</evidence>
<proteinExistence type="predicted"/>
<dbReference type="EMBL" id="HBGK01048093">
    <property type="protein sequence ID" value="CAD9307852.1"/>
    <property type="molecule type" value="Transcribed_RNA"/>
</dbReference>
<name>A0A7S1VST2_9STRA</name>
<reference evidence="3" key="1">
    <citation type="submission" date="2021-01" db="EMBL/GenBank/DDBJ databases">
        <authorList>
            <person name="Corre E."/>
            <person name="Pelletier E."/>
            <person name="Niang G."/>
            <person name="Scheremetjew M."/>
            <person name="Finn R."/>
            <person name="Kale V."/>
            <person name="Holt S."/>
            <person name="Cochrane G."/>
            <person name="Meng A."/>
            <person name="Brown T."/>
            <person name="Cohen L."/>
        </authorList>
    </citation>
    <scope>NUCLEOTIDE SEQUENCE</scope>
    <source>
        <strain evidence="3">CCMP 410</strain>
    </source>
</reference>
<protein>
    <submittedName>
        <fullName evidence="3">Uncharacterized protein</fullName>
    </submittedName>
</protein>
<dbReference type="AlphaFoldDB" id="A0A7S1VST2"/>
<keyword evidence="1" id="KW-0472">Membrane</keyword>
<sequence>MIGYKPMKEALIWLVALTVVHVSHSTTSYESLDTLNRNLLVDRNNANTNANQEQAGTWTLHKNQCAKIDYKLYLHVGLNSHVQMMATPVTKLPGSAASADDADCHTVILQDTIMLKGETRGKEAHILTDRDEVDLMESEGLLLERIGTVTYKWEHIANAFELARQGKSGEEYDILRNCCASFVVDMMSYSGAPADVHALVDYFIERWVHQGQGELLDRDYLADLIPQSVALRSIIGNTISDETLVSMIVKYYVWEYYDPKKAEMTPGSERQFGSGNDPIEYFVDQLKSGVEHKYDIAKDQVEQQGLGESYLHQHFSSFMRDPYAFAKSFFQPTIPTAVIPSTADIKNKDLLQELSVSMMGARWLQGTGRFESWSEAEAFYEDNPDQSAIDGRFLNPAMLSEKCGDVPYTMSLGITSGACMVILAEPSSNAADSPDDCQSYRFRKLDPAVKEISREKTTDAAYFPVDDGTSHRLGDIIDAFTAFETNDKPYDLATNNCADIIVFMFCSLNITVTQSMVDFTTETYSSDTRFRKLAALFNESSASSEDLGLEEDFADNDPNVSMLGLIEYYMELFPCDDLLSTNAPLASAAVGTLALTVACAVVIGWSVFH</sequence>
<gene>
    <name evidence="3" type="ORF">GOCE00092_LOCUS25237</name>
</gene>
<organism evidence="3">
    <name type="scientific">Grammatophora oceanica</name>
    <dbReference type="NCBI Taxonomy" id="210454"/>
    <lineage>
        <taxon>Eukaryota</taxon>
        <taxon>Sar</taxon>
        <taxon>Stramenopiles</taxon>
        <taxon>Ochrophyta</taxon>
        <taxon>Bacillariophyta</taxon>
        <taxon>Fragilariophyceae</taxon>
        <taxon>Fragilariophycidae</taxon>
        <taxon>Rhabdonematales</taxon>
        <taxon>Grammatophoraceae</taxon>
        <taxon>Grammatophora</taxon>
    </lineage>
</organism>
<evidence type="ECO:0000256" key="1">
    <source>
        <dbReference type="SAM" id="Phobius"/>
    </source>
</evidence>
<feature type="chain" id="PRO_5030773030" evidence="2">
    <location>
        <begin position="26"/>
        <end position="609"/>
    </location>
</feature>
<evidence type="ECO:0000256" key="2">
    <source>
        <dbReference type="SAM" id="SignalP"/>
    </source>
</evidence>
<feature type="transmembrane region" description="Helical" evidence="1">
    <location>
        <begin position="585"/>
        <end position="608"/>
    </location>
</feature>
<keyword evidence="2" id="KW-0732">Signal</keyword>
<keyword evidence="1" id="KW-1133">Transmembrane helix</keyword>
<accession>A0A7S1VST2</accession>
<keyword evidence="1" id="KW-0812">Transmembrane</keyword>
<feature type="signal peptide" evidence="2">
    <location>
        <begin position="1"/>
        <end position="25"/>
    </location>
</feature>